<dbReference type="SUPFAM" id="SSF53850">
    <property type="entry name" value="Periplasmic binding protein-like II"/>
    <property type="match status" value="1"/>
</dbReference>
<dbReference type="RefSeq" id="WP_006627070.1">
    <property type="nucleotide sequence ID" value="NZ_ADFR01000007.1"/>
</dbReference>
<name>D2MNW9_9FIRM</name>
<organism evidence="1 2">
    <name type="scientific">Bulleidia extructa W1219</name>
    <dbReference type="NCBI Taxonomy" id="679192"/>
    <lineage>
        <taxon>Bacteria</taxon>
        <taxon>Bacillati</taxon>
        <taxon>Bacillota</taxon>
        <taxon>Erysipelotrichia</taxon>
        <taxon>Erysipelotrichales</taxon>
        <taxon>Erysipelotrichaceae</taxon>
        <taxon>Bulleidia</taxon>
    </lineage>
</organism>
<reference evidence="2" key="1">
    <citation type="submission" date="2009-12" db="EMBL/GenBank/DDBJ databases">
        <title>Sequence of Clostridiales genomosp. BVAB3 str. UPII9-5.</title>
        <authorList>
            <person name="Madupu R."/>
            <person name="Durkin A.S."/>
            <person name="Torralba M."/>
            <person name="Methe B."/>
            <person name="Sutton G.G."/>
            <person name="Strausberg R.L."/>
            <person name="Nelson K.E."/>
        </authorList>
    </citation>
    <scope>NUCLEOTIDE SEQUENCE [LARGE SCALE GENOMIC DNA]</scope>
    <source>
        <strain evidence="2">W1219</strain>
    </source>
</reference>
<accession>D2MNW9</accession>
<dbReference type="PROSITE" id="PS51257">
    <property type="entry name" value="PROKAR_LIPOPROTEIN"/>
    <property type="match status" value="1"/>
</dbReference>
<comment type="caution">
    <text evidence="1">The sequence shown here is derived from an EMBL/GenBank/DDBJ whole genome shotgun (WGS) entry which is preliminary data.</text>
</comment>
<dbReference type="InterPro" id="IPR006059">
    <property type="entry name" value="SBP"/>
</dbReference>
<dbReference type="Proteomes" id="UP000005017">
    <property type="component" value="Unassembled WGS sequence"/>
</dbReference>
<proteinExistence type="predicted"/>
<dbReference type="AlphaFoldDB" id="D2MNW9"/>
<dbReference type="EMBL" id="ADFR01000007">
    <property type="protein sequence ID" value="EFC05738.1"/>
    <property type="molecule type" value="Genomic_DNA"/>
</dbReference>
<dbReference type="InterPro" id="IPR050490">
    <property type="entry name" value="Bact_solute-bd_prot1"/>
</dbReference>
<evidence type="ECO:0000313" key="2">
    <source>
        <dbReference type="Proteomes" id="UP000005017"/>
    </source>
</evidence>
<dbReference type="STRING" id="679192.HMPREF9013_0661"/>
<dbReference type="eggNOG" id="COG1653">
    <property type="taxonomic scope" value="Bacteria"/>
</dbReference>
<keyword evidence="2" id="KW-1185">Reference proteome</keyword>
<dbReference type="Pfam" id="PF13416">
    <property type="entry name" value="SBP_bac_8"/>
    <property type="match status" value="1"/>
</dbReference>
<gene>
    <name evidence="1" type="ORF">HMPREF9013_0661</name>
</gene>
<evidence type="ECO:0000313" key="1">
    <source>
        <dbReference type="EMBL" id="EFC05738.1"/>
    </source>
</evidence>
<dbReference type="Gene3D" id="3.40.190.10">
    <property type="entry name" value="Periplasmic binding protein-like II"/>
    <property type="match status" value="2"/>
</dbReference>
<dbReference type="PANTHER" id="PTHR43649">
    <property type="entry name" value="ARABINOSE-BINDING PROTEIN-RELATED"/>
    <property type="match status" value="1"/>
</dbReference>
<sequence length="440" mass="47891">MKRLFKAGITALMATTMLVGCGTPSSKSSNEKPKGKVYYLNFKPEADAQWQELAKLYTKKTGVPVTVLTAASGQYEPTLKAEMAKKDAPTLFQVNGPVGLAGWKDYCYDLSGSGVVGQLTSEDFALKDGKQTLGVAYALETYGLIYNKKLLAKAGYKPEDIKSFNDLKRVVEDITARKKSLGFSAFTSSGMEGSSDWRFKTHLANLPIYYEYKADGITTTKAIKGTYLDNYKKIWDLYINNSTVAPSQLSVKKGDDAVAEFVKGSAVFYQNGTWAYNDIAAVGDENLGMLPIYTGVQGEEKQGLCTGTENYWSVNKKASKEDIQATLDFMNWCVTSEEGIKALCGGEGAMPSGEAGMGLVTPFKKNLKSKNYLATIAEEYVKKGLTPVSWNFTTMPSEAWKNGVGSALTTYAAKQTDANWAAVKKAFVDGWAAEAKATKK</sequence>
<protein>
    <submittedName>
        <fullName evidence="1">ABC transporter, solute-binding protein</fullName>
    </submittedName>
</protein>